<keyword evidence="1 2" id="KW-0808">Transferase</keyword>
<evidence type="ECO:0000256" key="1">
    <source>
        <dbReference type="ARBA" id="ARBA00022679"/>
    </source>
</evidence>
<dbReference type="GO" id="GO:0032259">
    <property type="term" value="P:methylation"/>
    <property type="evidence" value="ECO:0007669"/>
    <property type="project" value="UniProtKB-KW"/>
</dbReference>
<dbReference type="Proteomes" id="UP000018766">
    <property type="component" value="Unassembled WGS sequence"/>
</dbReference>
<evidence type="ECO:0000313" key="2">
    <source>
        <dbReference type="EMBL" id="ETD69334.1"/>
    </source>
</evidence>
<dbReference type="SUPFAM" id="SSF53335">
    <property type="entry name" value="S-adenosyl-L-methionine-dependent methyltransferases"/>
    <property type="match status" value="1"/>
</dbReference>
<keyword evidence="2" id="KW-0489">Methyltransferase</keyword>
<dbReference type="PANTHER" id="PTHR43861:SF3">
    <property type="entry name" value="PUTATIVE (AFU_ORTHOLOGUE AFUA_2G14390)-RELATED"/>
    <property type="match status" value="1"/>
</dbReference>
<dbReference type="AlphaFoldDB" id="V8FYI1"/>
<comment type="caution">
    <text evidence="2">The sequence shown here is derived from an EMBL/GenBank/DDBJ whole genome shotgun (WGS) entry which is preliminary data.</text>
</comment>
<dbReference type="InterPro" id="IPR029063">
    <property type="entry name" value="SAM-dependent_MTases_sf"/>
</dbReference>
<accession>V8FYI1</accession>
<gene>
    <name evidence="2" type="ORF">V757_09150</name>
</gene>
<dbReference type="PANTHER" id="PTHR43861">
    <property type="entry name" value="TRANS-ACONITATE 2-METHYLTRANSFERASE-RELATED"/>
    <property type="match status" value="1"/>
</dbReference>
<dbReference type="CDD" id="cd02440">
    <property type="entry name" value="AdoMet_MTases"/>
    <property type="match status" value="1"/>
</dbReference>
<reference evidence="2 3" key="1">
    <citation type="submission" date="2013-11" db="EMBL/GenBank/DDBJ databases">
        <title>Genomic analysis of Pelistega sp. HM-7.</title>
        <authorList>
            <person name="Kumbhare S.V."/>
            <person name="Shetty S.A."/>
            <person name="Sharma O."/>
            <person name="Dhotre D.P."/>
        </authorList>
    </citation>
    <scope>NUCLEOTIDE SEQUENCE [LARGE SCALE GENOMIC DNA]</scope>
    <source>
        <strain evidence="2 3">HM-7</strain>
    </source>
</reference>
<dbReference type="Gene3D" id="3.40.50.150">
    <property type="entry name" value="Vaccinia Virus protein VP39"/>
    <property type="match status" value="1"/>
</dbReference>
<dbReference type="Pfam" id="PF13489">
    <property type="entry name" value="Methyltransf_23"/>
    <property type="match status" value="1"/>
</dbReference>
<dbReference type="RefSeq" id="WP_023951924.1">
    <property type="nucleotide sequence ID" value="NZ_AYSV01000097.1"/>
</dbReference>
<evidence type="ECO:0000313" key="3">
    <source>
        <dbReference type="Proteomes" id="UP000018766"/>
    </source>
</evidence>
<name>V8FYI1_9BURK</name>
<keyword evidence="3" id="KW-1185">Reference proteome</keyword>
<proteinExistence type="predicted"/>
<organism evidence="2 3">
    <name type="scientific">Pelistega indica</name>
    <dbReference type="NCBI Taxonomy" id="1414851"/>
    <lineage>
        <taxon>Bacteria</taxon>
        <taxon>Pseudomonadati</taxon>
        <taxon>Pseudomonadota</taxon>
        <taxon>Betaproteobacteria</taxon>
        <taxon>Burkholderiales</taxon>
        <taxon>Alcaligenaceae</taxon>
        <taxon>Pelistega</taxon>
    </lineage>
</organism>
<protein>
    <submittedName>
        <fullName evidence="2">Methyltransferase</fullName>
    </submittedName>
</protein>
<dbReference type="EMBL" id="AYSV01000097">
    <property type="protein sequence ID" value="ETD69334.1"/>
    <property type="molecule type" value="Genomic_DNA"/>
</dbReference>
<dbReference type="GO" id="GO:0008168">
    <property type="term" value="F:methyltransferase activity"/>
    <property type="evidence" value="ECO:0007669"/>
    <property type="project" value="UniProtKB-KW"/>
</dbReference>
<sequence>MNNASIDHFNASAREWDKRHTSNQLAPLPQKLLSKVKFDKHMHVLDFGAGTGLLATAVAPLVEKVTALDTSTEMLKVLSEKGFANIETVEKDIFEGLPEKYDVIVSSMAMHHVKDTQGLFHAFANSLNPDGELALIDLFEEDGTFHGNNIAKGVQHFGFDPDKLSEYAEKAGFTHIQISEIHRLVRDNGRIYPQFLMQAVKKV</sequence>